<dbReference type="Proteomes" id="UP000297598">
    <property type="component" value="Unassembled WGS sequence"/>
</dbReference>
<evidence type="ECO:0000256" key="2">
    <source>
        <dbReference type="ARBA" id="ARBA00023315"/>
    </source>
</evidence>
<evidence type="ECO:0000256" key="1">
    <source>
        <dbReference type="ARBA" id="ARBA00022679"/>
    </source>
</evidence>
<feature type="domain" description="N-acetyltransferase" evidence="3">
    <location>
        <begin position="3"/>
        <end position="143"/>
    </location>
</feature>
<dbReference type="InterPro" id="IPR016181">
    <property type="entry name" value="Acyl_CoA_acyltransferase"/>
</dbReference>
<evidence type="ECO:0000313" key="6">
    <source>
        <dbReference type="Proteomes" id="UP000254047"/>
    </source>
</evidence>
<dbReference type="SUPFAM" id="SSF55729">
    <property type="entry name" value="Acyl-CoA N-acyltransferases (Nat)"/>
    <property type="match status" value="1"/>
</dbReference>
<dbReference type="OrthoDB" id="9789605at2"/>
<dbReference type="GO" id="GO:0016747">
    <property type="term" value="F:acyltransferase activity, transferring groups other than amino-acyl groups"/>
    <property type="evidence" value="ECO:0007669"/>
    <property type="project" value="InterPro"/>
</dbReference>
<dbReference type="EMBL" id="UHDO01000001">
    <property type="protein sequence ID" value="SUM45188.1"/>
    <property type="molecule type" value="Genomic_DNA"/>
</dbReference>
<dbReference type="PROSITE" id="PS51186">
    <property type="entry name" value="GNAT"/>
    <property type="match status" value="1"/>
</dbReference>
<reference evidence="4 6" key="1">
    <citation type="submission" date="2018-06" db="EMBL/GenBank/DDBJ databases">
        <authorList>
            <consortium name="Pathogen Informatics"/>
            <person name="Doyle S."/>
        </authorList>
    </citation>
    <scope>NUCLEOTIDE SEQUENCE [LARGE SCALE GENOMIC DNA]</scope>
    <source>
        <strain evidence="4 6">NCTC13830</strain>
    </source>
</reference>
<dbReference type="PANTHER" id="PTHR43800:SF1">
    <property type="entry name" value="PEPTIDYL-LYSINE N-ACETYLTRANSFERASE YJAB"/>
    <property type="match status" value="1"/>
</dbReference>
<dbReference type="EMBL" id="SRLS01000006">
    <property type="protein sequence ID" value="TGE17981.1"/>
    <property type="molecule type" value="Genomic_DNA"/>
</dbReference>
<dbReference type="Gene3D" id="3.40.630.30">
    <property type="match status" value="1"/>
</dbReference>
<evidence type="ECO:0000313" key="4">
    <source>
        <dbReference type="EMBL" id="SUM45188.1"/>
    </source>
</evidence>
<protein>
    <submittedName>
        <fullName evidence="5">GNAT family N-acetyltransferase</fullName>
    </submittedName>
    <submittedName>
        <fullName evidence="4">Uncharacterized N-acetyltransferase YjaB</fullName>
        <ecNumber evidence="4">2.3.1.-</ecNumber>
    </submittedName>
</protein>
<evidence type="ECO:0000259" key="3">
    <source>
        <dbReference type="PROSITE" id="PS51186"/>
    </source>
</evidence>
<gene>
    <name evidence="4" type="primary">yjaB_2</name>
    <name evidence="5" type="ORF">BJR09_05535</name>
    <name evidence="4" type="ORF">NCTC13830_02607</name>
</gene>
<evidence type="ECO:0000313" key="7">
    <source>
        <dbReference type="Proteomes" id="UP000297598"/>
    </source>
</evidence>
<name>A0A380G4J2_9STAP</name>
<keyword evidence="1 4" id="KW-0808">Transferase</keyword>
<evidence type="ECO:0000313" key="5">
    <source>
        <dbReference type="EMBL" id="TGE17981.1"/>
    </source>
</evidence>
<dbReference type="RefSeq" id="WP_103297761.1">
    <property type="nucleotide sequence ID" value="NZ_PPQT01000031.1"/>
</dbReference>
<dbReference type="EC" id="2.3.1.-" evidence="4"/>
<dbReference type="AlphaFoldDB" id="A0A380G4J2"/>
<proteinExistence type="predicted"/>
<keyword evidence="2 4" id="KW-0012">Acyltransferase</keyword>
<keyword evidence="7" id="KW-1185">Reference proteome</keyword>
<dbReference type="CDD" id="cd04301">
    <property type="entry name" value="NAT_SF"/>
    <property type="match status" value="1"/>
</dbReference>
<sequence length="146" mass="17134">MIEHLEKKNRKTLKVLANIWLNANIDSHAFINSRYWIDNYSNMLKSVKRANIYVYKKNNLIVAFCGLEGNYIKGLFVKTECRNEGIGTALMHHLMTRYEELTLKVFAENKKAIHFYEKLGFVTIDSNIDTLDNKELLMKWTKPTTE</sequence>
<accession>A0A380G4J2</accession>
<dbReference type="Proteomes" id="UP000254047">
    <property type="component" value="Unassembled WGS sequence"/>
</dbReference>
<dbReference type="InterPro" id="IPR000182">
    <property type="entry name" value="GNAT_dom"/>
</dbReference>
<reference evidence="5 7" key="2">
    <citation type="submission" date="2019-04" db="EMBL/GenBank/DDBJ databases">
        <title>Genomic characterization of Staphylococcus petrasii strains.</title>
        <authorList>
            <person name="Vrbovska V."/>
            <person name="Kovarovic V."/>
            <person name="Maslanova I."/>
            <person name="Indrakova A."/>
            <person name="Petras P."/>
            <person name="Sedo O."/>
            <person name="Svec P."/>
            <person name="Fisarova L."/>
            <person name="Sedlacek I."/>
            <person name="Doskar J."/>
            <person name="Pantucek R."/>
        </authorList>
    </citation>
    <scope>NUCLEOTIDE SEQUENCE [LARGE SCALE GENOMIC DNA]</scope>
    <source>
        <strain evidence="5 7">P5404</strain>
    </source>
</reference>
<organism evidence="4 6">
    <name type="scientific">Staphylococcus petrasii</name>
    <dbReference type="NCBI Taxonomy" id="1276936"/>
    <lineage>
        <taxon>Bacteria</taxon>
        <taxon>Bacillati</taxon>
        <taxon>Bacillota</taxon>
        <taxon>Bacilli</taxon>
        <taxon>Bacillales</taxon>
        <taxon>Staphylococcaceae</taxon>
        <taxon>Staphylococcus</taxon>
    </lineage>
</organism>
<dbReference type="Pfam" id="PF13508">
    <property type="entry name" value="Acetyltransf_7"/>
    <property type="match status" value="1"/>
</dbReference>
<dbReference type="PANTHER" id="PTHR43800">
    <property type="entry name" value="PEPTIDYL-LYSINE N-ACETYLTRANSFERASE YJAB"/>
    <property type="match status" value="1"/>
</dbReference>